<evidence type="ECO:0000256" key="15">
    <source>
        <dbReference type="ARBA" id="ARBA00033342"/>
    </source>
</evidence>
<dbReference type="InterPro" id="IPR028055">
    <property type="entry name" value="YidC/Oxa/ALB_C"/>
</dbReference>
<protein>
    <recommendedName>
        <fullName evidence="3">Membrane protein insertase YidC</fullName>
    </recommendedName>
    <alternativeName>
        <fullName evidence="15">Foldase YidC</fullName>
    </alternativeName>
    <alternativeName>
        <fullName evidence="14">Membrane integrase YidC</fullName>
    </alternativeName>
    <alternativeName>
        <fullName evidence="13">Membrane protein YidC</fullName>
    </alternativeName>
</protein>
<dbReference type="AlphaFoldDB" id="A0A931DRE6"/>
<feature type="domain" description="Membrane insertase YidC/Oxa/ALB C-terminal" evidence="18">
    <location>
        <begin position="32"/>
        <end position="228"/>
    </location>
</feature>
<dbReference type="GO" id="GO:0005886">
    <property type="term" value="C:plasma membrane"/>
    <property type="evidence" value="ECO:0007669"/>
    <property type="project" value="UniProtKB-SubCell"/>
</dbReference>
<sequence>MFVFDLPVSAAHTLVSALADAIEPAAGGLATALAIVLFTASVRLLLVPLAVKAAQGERARARLMPRLQALQKKHARDPERFRRESAGLYAAEGATPLAGCLPMFAQTPFFMVMYQLFVSATVAGHQNLLLAHTFLAAPLGQNWVGLVGAGGALSAAGLVFAGLFVALALVAWWTSRRAARTAPEGPMGTLARVLPFGTVVFAAFVPLAAGLYLLTTTAWTAAERAVLHRRIVAPAS</sequence>
<name>A0A931DRE6_9ACTN</name>
<keyword evidence="8 17" id="KW-1133">Transmembrane helix</keyword>
<feature type="transmembrane region" description="Helical" evidence="17">
    <location>
        <begin position="193"/>
        <end position="214"/>
    </location>
</feature>
<evidence type="ECO:0000256" key="12">
    <source>
        <dbReference type="ARBA" id="ARBA00026028"/>
    </source>
</evidence>
<evidence type="ECO:0000259" key="18">
    <source>
        <dbReference type="Pfam" id="PF02096"/>
    </source>
</evidence>
<evidence type="ECO:0000256" key="17">
    <source>
        <dbReference type="SAM" id="Phobius"/>
    </source>
</evidence>
<evidence type="ECO:0000256" key="4">
    <source>
        <dbReference type="ARBA" id="ARBA00022448"/>
    </source>
</evidence>
<dbReference type="EMBL" id="JADOUA010000001">
    <property type="protein sequence ID" value="MBG6092592.1"/>
    <property type="molecule type" value="Genomic_DNA"/>
</dbReference>
<dbReference type="RefSeq" id="WP_197014751.1">
    <property type="nucleotide sequence ID" value="NZ_BAABES010000009.1"/>
</dbReference>
<accession>A0A931DRE6</accession>
<evidence type="ECO:0000256" key="8">
    <source>
        <dbReference type="ARBA" id="ARBA00022989"/>
    </source>
</evidence>
<organism evidence="19 20">
    <name type="scientific">Actinomadura viridis</name>
    <dbReference type="NCBI Taxonomy" id="58110"/>
    <lineage>
        <taxon>Bacteria</taxon>
        <taxon>Bacillati</taxon>
        <taxon>Actinomycetota</taxon>
        <taxon>Actinomycetes</taxon>
        <taxon>Streptosporangiales</taxon>
        <taxon>Thermomonosporaceae</taxon>
        <taxon>Actinomadura</taxon>
    </lineage>
</organism>
<comment type="similarity">
    <text evidence="2">Belongs to the OXA1/ALB3/YidC family. Type 1 subfamily.</text>
</comment>
<dbReference type="PANTHER" id="PTHR12428">
    <property type="entry name" value="OXA1"/>
    <property type="match status" value="1"/>
</dbReference>
<keyword evidence="10" id="KW-0143">Chaperone</keyword>
<dbReference type="CDD" id="cd20070">
    <property type="entry name" value="5TM_YidC_Alb3"/>
    <property type="match status" value="1"/>
</dbReference>
<keyword evidence="5" id="KW-1003">Cell membrane</keyword>
<evidence type="ECO:0000256" key="2">
    <source>
        <dbReference type="ARBA" id="ARBA00010527"/>
    </source>
</evidence>
<evidence type="ECO:0000313" key="20">
    <source>
        <dbReference type="Proteomes" id="UP000614047"/>
    </source>
</evidence>
<evidence type="ECO:0000256" key="7">
    <source>
        <dbReference type="ARBA" id="ARBA00022927"/>
    </source>
</evidence>
<evidence type="ECO:0000256" key="1">
    <source>
        <dbReference type="ARBA" id="ARBA00004651"/>
    </source>
</evidence>
<dbReference type="InterPro" id="IPR047196">
    <property type="entry name" value="YidC_ALB_C"/>
</dbReference>
<keyword evidence="7" id="KW-0653">Protein transport</keyword>
<dbReference type="GO" id="GO:0051205">
    <property type="term" value="P:protein insertion into membrane"/>
    <property type="evidence" value="ECO:0007669"/>
    <property type="project" value="TreeGrafter"/>
</dbReference>
<dbReference type="NCBIfam" id="TIGR03592">
    <property type="entry name" value="yidC_oxa1_cterm"/>
    <property type="match status" value="1"/>
</dbReference>
<evidence type="ECO:0000313" key="19">
    <source>
        <dbReference type="EMBL" id="MBG6092592.1"/>
    </source>
</evidence>
<dbReference type="Proteomes" id="UP000614047">
    <property type="component" value="Unassembled WGS sequence"/>
</dbReference>
<feature type="transmembrane region" description="Helical" evidence="17">
    <location>
        <begin position="143"/>
        <end position="173"/>
    </location>
</feature>
<evidence type="ECO:0000256" key="11">
    <source>
        <dbReference type="ARBA" id="ARBA00025034"/>
    </source>
</evidence>
<gene>
    <name evidence="19" type="ORF">IW256_006705</name>
</gene>
<proteinExistence type="inferred from homology"/>
<keyword evidence="6 16" id="KW-0812">Transmembrane</keyword>
<comment type="function">
    <text evidence="11">Required for the insertion and/or proper folding and/or complex formation of integral membrane proteins into the membrane. Involved in integration of membrane proteins that insert both dependently and independently of the Sec translocase complex, as well as at least some lipoproteins. Aids folding of multispanning membrane proteins.</text>
</comment>
<feature type="transmembrane region" description="Helical" evidence="17">
    <location>
        <begin position="29"/>
        <end position="51"/>
    </location>
</feature>
<evidence type="ECO:0000256" key="3">
    <source>
        <dbReference type="ARBA" id="ARBA00015325"/>
    </source>
</evidence>
<evidence type="ECO:0000256" key="5">
    <source>
        <dbReference type="ARBA" id="ARBA00022475"/>
    </source>
</evidence>
<comment type="subunit">
    <text evidence="12">Interacts with the Sec translocase complex via SecD. Specifically interacts with transmembrane segments of nascent integral membrane proteins during membrane integration.</text>
</comment>
<dbReference type="GO" id="GO:0032977">
    <property type="term" value="F:membrane insertase activity"/>
    <property type="evidence" value="ECO:0007669"/>
    <property type="project" value="InterPro"/>
</dbReference>
<comment type="subcellular location">
    <subcellularLocation>
        <location evidence="1">Cell membrane</location>
        <topology evidence="1">Multi-pass membrane protein</topology>
    </subcellularLocation>
    <subcellularLocation>
        <location evidence="16">Membrane</location>
        <topology evidence="16">Multi-pass membrane protein</topology>
    </subcellularLocation>
</comment>
<evidence type="ECO:0000256" key="6">
    <source>
        <dbReference type="ARBA" id="ARBA00022692"/>
    </source>
</evidence>
<dbReference type="PANTHER" id="PTHR12428:SF65">
    <property type="entry name" value="CYTOCHROME C OXIDASE ASSEMBLY PROTEIN COX18, MITOCHONDRIAL"/>
    <property type="match status" value="1"/>
</dbReference>
<keyword evidence="20" id="KW-1185">Reference proteome</keyword>
<evidence type="ECO:0000256" key="14">
    <source>
        <dbReference type="ARBA" id="ARBA00033245"/>
    </source>
</evidence>
<evidence type="ECO:0000256" key="9">
    <source>
        <dbReference type="ARBA" id="ARBA00023136"/>
    </source>
</evidence>
<evidence type="ECO:0000256" key="16">
    <source>
        <dbReference type="RuleBase" id="RU003945"/>
    </source>
</evidence>
<feature type="transmembrane region" description="Helical" evidence="17">
    <location>
        <begin position="111"/>
        <end position="131"/>
    </location>
</feature>
<keyword evidence="9 17" id="KW-0472">Membrane</keyword>
<evidence type="ECO:0000256" key="13">
    <source>
        <dbReference type="ARBA" id="ARBA00031538"/>
    </source>
</evidence>
<keyword evidence="4" id="KW-0813">Transport</keyword>
<reference evidence="19" key="1">
    <citation type="submission" date="2020-11" db="EMBL/GenBank/DDBJ databases">
        <title>Sequencing the genomes of 1000 actinobacteria strains.</title>
        <authorList>
            <person name="Klenk H.-P."/>
        </authorList>
    </citation>
    <scope>NUCLEOTIDE SEQUENCE</scope>
    <source>
        <strain evidence="19">DSM 43175</strain>
    </source>
</reference>
<evidence type="ECO:0000256" key="10">
    <source>
        <dbReference type="ARBA" id="ARBA00023186"/>
    </source>
</evidence>
<dbReference type="GO" id="GO:0015031">
    <property type="term" value="P:protein transport"/>
    <property type="evidence" value="ECO:0007669"/>
    <property type="project" value="UniProtKB-KW"/>
</dbReference>
<comment type="caution">
    <text evidence="19">The sequence shown here is derived from an EMBL/GenBank/DDBJ whole genome shotgun (WGS) entry which is preliminary data.</text>
</comment>
<dbReference type="Pfam" id="PF02096">
    <property type="entry name" value="60KD_IMP"/>
    <property type="match status" value="1"/>
</dbReference>
<dbReference type="InterPro" id="IPR001708">
    <property type="entry name" value="YidC/ALB3/OXA1/COX18"/>
</dbReference>